<sequence length="117" mass="13148">MQGKDAQLDTELLQQYVEILGKEGIAASFITFESMCPQYLQELHGLMGLENETAIRQCAHKMKGSCRSLGFIRLGQSMEVIEKEQWTMAQLEARVSAWGPMMHEDIAAAKAWLANQT</sequence>
<protein>
    <recommendedName>
        <fullName evidence="3">HPt domain-containing protein</fullName>
    </recommendedName>
</protein>
<gene>
    <name evidence="4" type="ORF">FM042_05835</name>
</gene>
<dbReference type="EMBL" id="VJWL01000001">
    <property type="protein sequence ID" value="TRW50349.1"/>
    <property type="molecule type" value="Genomic_DNA"/>
</dbReference>
<dbReference type="PROSITE" id="PS50894">
    <property type="entry name" value="HPT"/>
    <property type="match status" value="1"/>
</dbReference>
<dbReference type="SUPFAM" id="SSF47226">
    <property type="entry name" value="Histidine-containing phosphotransfer domain, HPT domain"/>
    <property type="match status" value="1"/>
</dbReference>
<proteinExistence type="predicted"/>
<dbReference type="GO" id="GO:0000160">
    <property type="term" value="P:phosphorelay signal transduction system"/>
    <property type="evidence" value="ECO:0007669"/>
    <property type="project" value="UniProtKB-KW"/>
</dbReference>
<dbReference type="OrthoDB" id="7065606at2"/>
<dbReference type="RefSeq" id="WP_143235246.1">
    <property type="nucleotide sequence ID" value="NZ_VJWL01000001.1"/>
</dbReference>
<dbReference type="InterPro" id="IPR036641">
    <property type="entry name" value="HPT_dom_sf"/>
</dbReference>
<reference evidence="4 5" key="1">
    <citation type="submission" date="2019-07" db="EMBL/GenBank/DDBJ databases">
        <authorList>
            <person name="Yang M."/>
            <person name="Zhao D."/>
            <person name="Xiang H."/>
        </authorList>
    </citation>
    <scope>NUCLEOTIDE SEQUENCE [LARGE SCALE GENOMIC DNA]</scope>
    <source>
        <strain evidence="4 5">IM1326</strain>
    </source>
</reference>
<accession>A0A552X5W6</accession>
<dbReference type="Pfam" id="PF01627">
    <property type="entry name" value="Hpt"/>
    <property type="match status" value="1"/>
</dbReference>
<evidence type="ECO:0000256" key="1">
    <source>
        <dbReference type="ARBA" id="ARBA00023012"/>
    </source>
</evidence>
<dbReference type="Gene3D" id="1.20.120.160">
    <property type="entry name" value="HPT domain"/>
    <property type="match status" value="1"/>
</dbReference>
<feature type="modified residue" description="Phosphohistidine" evidence="2">
    <location>
        <position position="60"/>
    </location>
</feature>
<evidence type="ECO:0000313" key="5">
    <source>
        <dbReference type="Proteomes" id="UP000320359"/>
    </source>
</evidence>
<keyword evidence="1" id="KW-0902">Two-component regulatory system</keyword>
<name>A0A552X5W6_9GAMM</name>
<dbReference type="AlphaFoldDB" id="A0A552X5W6"/>
<dbReference type="GO" id="GO:0004672">
    <property type="term" value="F:protein kinase activity"/>
    <property type="evidence" value="ECO:0007669"/>
    <property type="project" value="UniProtKB-ARBA"/>
</dbReference>
<dbReference type="Proteomes" id="UP000320359">
    <property type="component" value="Unassembled WGS sequence"/>
</dbReference>
<keyword evidence="2" id="KW-0597">Phosphoprotein</keyword>
<comment type="caution">
    <text evidence="4">The sequence shown here is derived from an EMBL/GenBank/DDBJ whole genome shotgun (WGS) entry which is preliminary data.</text>
</comment>
<keyword evidence="5" id="KW-1185">Reference proteome</keyword>
<evidence type="ECO:0000313" key="4">
    <source>
        <dbReference type="EMBL" id="TRW50349.1"/>
    </source>
</evidence>
<organism evidence="4 5">
    <name type="scientific">Aliidiomarina halalkaliphila</name>
    <dbReference type="NCBI Taxonomy" id="2593535"/>
    <lineage>
        <taxon>Bacteria</taxon>
        <taxon>Pseudomonadati</taxon>
        <taxon>Pseudomonadota</taxon>
        <taxon>Gammaproteobacteria</taxon>
        <taxon>Alteromonadales</taxon>
        <taxon>Idiomarinaceae</taxon>
        <taxon>Aliidiomarina</taxon>
    </lineage>
</organism>
<dbReference type="InterPro" id="IPR008207">
    <property type="entry name" value="Sig_transdc_His_kin_Hpt_dom"/>
</dbReference>
<evidence type="ECO:0000259" key="3">
    <source>
        <dbReference type="PROSITE" id="PS50894"/>
    </source>
</evidence>
<evidence type="ECO:0000256" key="2">
    <source>
        <dbReference type="PROSITE-ProRule" id="PRU00110"/>
    </source>
</evidence>
<feature type="domain" description="HPt" evidence="3">
    <location>
        <begin position="21"/>
        <end position="117"/>
    </location>
</feature>